<dbReference type="EMBL" id="JBHSDU010000014">
    <property type="protein sequence ID" value="MFC4312022.1"/>
    <property type="molecule type" value="Genomic_DNA"/>
</dbReference>
<evidence type="ECO:0000256" key="4">
    <source>
        <dbReference type="ARBA" id="ARBA00022729"/>
    </source>
</evidence>
<dbReference type="Pfam" id="PF07519">
    <property type="entry name" value="Tannase"/>
    <property type="match status" value="1"/>
</dbReference>
<evidence type="ECO:0000313" key="9">
    <source>
        <dbReference type="EMBL" id="MFC4312022.1"/>
    </source>
</evidence>
<dbReference type="InterPro" id="IPR011118">
    <property type="entry name" value="Tannase/feruloyl_esterase"/>
</dbReference>
<evidence type="ECO:0000256" key="6">
    <source>
        <dbReference type="ARBA" id="ARBA00022837"/>
    </source>
</evidence>
<dbReference type="PANTHER" id="PTHR33938">
    <property type="entry name" value="FERULOYL ESTERASE B-RELATED"/>
    <property type="match status" value="1"/>
</dbReference>
<gene>
    <name evidence="9" type="ORF">ACFPN2_23270</name>
</gene>
<evidence type="ECO:0000256" key="7">
    <source>
        <dbReference type="ARBA" id="ARBA00023157"/>
    </source>
</evidence>
<comment type="caution">
    <text evidence="9">The sequence shown here is derived from an EMBL/GenBank/DDBJ whole genome shotgun (WGS) entry which is preliminary data.</text>
</comment>
<keyword evidence="7" id="KW-1015">Disulfide bond</keyword>
<sequence>MSVRTKGALVGVFIAGGFVFATAAGQTALAARSTSSALPKASACAALAGMKVESGTVEGAESFSQGQAVVGGETAGATAGANLCRARLLLQPEPGSNIKVEVWLPENWNNKMFGFGGAGFDGGLSPGGAQLLNKVVVQGYAAVQTDVGHKPVPGLEAWVHKQPEKVVDFGYRGNHLAAVVAKQVIAAYYDNPTQRSYFLGCSNGGRDALMAASRYPEDYDGIVAGAPARRYLEVLTQLLWYHQAVHGPGGAPTLESKLGLVHDAIMKKCDRLDGVNDGIVDNPQRCRFDPAELQCKGADAPICLTNAEAGAFRKIYGGPRLSNGERISSGPALGSEGVPNNWTAWVTTPQTAAFGQEFYRWMVFDDPKWNVADFKLDRDYPSGRERIAPIVNVNSADLTAFTRRGGKLIMYQGWDDPIIAPTDTINYYEDVRKRVGSNVDDHVRLFMVPGMGHCAGGPGATSFDMQPELEQWIEQGKAPERVIAIKPDSAEPFSRPLCAWPKTAHYDGAGSSNDAASFNCKAPR</sequence>
<dbReference type="Proteomes" id="UP001595904">
    <property type="component" value="Unassembled WGS sequence"/>
</dbReference>
<reference evidence="10" key="1">
    <citation type="journal article" date="2019" name="Int. J. Syst. Evol. Microbiol.">
        <title>The Global Catalogue of Microorganisms (GCM) 10K type strain sequencing project: providing services to taxonomists for standard genome sequencing and annotation.</title>
        <authorList>
            <consortium name="The Broad Institute Genomics Platform"/>
            <consortium name="The Broad Institute Genome Sequencing Center for Infectious Disease"/>
            <person name="Wu L."/>
            <person name="Ma J."/>
        </authorList>
    </citation>
    <scope>NUCLEOTIDE SEQUENCE [LARGE SCALE GENOMIC DNA]</scope>
    <source>
        <strain evidence="10">CGMCC 1.10759</strain>
    </source>
</reference>
<evidence type="ECO:0000256" key="2">
    <source>
        <dbReference type="ARBA" id="ARBA00022487"/>
    </source>
</evidence>
<keyword evidence="2" id="KW-0719">Serine esterase</keyword>
<dbReference type="SUPFAM" id="SSF53474">
    <property type="entry name" value="alpha/beta-Hydrolases"/>
    <property type="match status" value="1"/>
</dbReference>
<feature type="signal peptide" evidence="8">
    <location>
        <begin position="1"/>
        <end position="23"/>
    </location>
</feature>
<evidence type="ECO:0000256" key="3">
    <source>
        <dbReference type="ARBA" id="ARBA00022723"/>
    </source>
</evidence>
<protein>
    <submittedName>
        <fullName evidence="9">Tannase/feruloyl esterase family alpha/beta hydrolase</fullName>
    </submittedName>
</protein>
<dbReference type="RefSeq" id="WP_380601067.1">
    <property type="nucleotide sequence ID" value="NZ_JBHSDU010000014.1"/>
</dbReference>
<evidence type="ECO:0000256" key="1">
    <source>
        <dbReference type="ARBA" id="ARBA00006249"/>
    </source>
</evidence>
<keyword evidence="3" id="KW-0479">Metal-binding</keyword>
<keyword evidence="10" id="KW-1185">Reference proteome</keyword>
<organism evidence="9 10">
    <name type="scientific">Steroidobacter flavus</name>
    <dbReference type="NCBI Taxonomy" id="1842136"/>
    <lineage>
        <taxon>Bacteria</taxon>
        <taxon>Pseudomonadati</taxon>
        <taxon>Pseudomonadota</taxon>
        <taxon>Gammaproteobacteria</taxon>
        <taxon>Steroidobacterales</taxon>
        <taxon>Steroidobacteraceae</taxon>
        <taxon>Steroidobacter</taxon>
    </lineage>
</organism>
<accession>A0ABV8SX22</accession>
<dbReference type="Gene3D" id="3.40.50.1820">
    <property type="entry name" value="alpha/beta hydrolase"/>
    <property type="match status" value="1"/>
</dbReference>
<dbReference type="PANTHER" id="PTHR33938:SF15">
    <property type="entry name" value="FERULOYL ESTERASE B-RELATED"/>
    <property type="match status" value="1"/>
</dbReference>
<keyword evidence="4 8" id="KW-0732">Signal</keyword>
<name>A0ABV8SX22_9GAMM</name>
<evidence type="ECO:0000256" key="5">
    <source>
        <dbReference type="ARBA" id="ARBA00022801"/>
    </source>
</evidence>
<proteinExistence type="inferred from homology"/>
<keyword evidence="6" id="KW-0106">Calcium</keyword>
<feature type="chain" id="PRO_5045102141" evidence="8">
    <location>
        <begin position="24"/>
        <end position="524"/>
    </location>
</feature>
<dbReference type="GO" id="GO:0016787">
    <property type="term" value="F:hydrolase activity"/>
    <property type="evidence" value="ECO:0007669"/>
    <property type="project" value="UniProtKB-KW"/>
</dbReference>
<evidence type="ECO:0000313" key="10">
    <source>
        <dbReference type="Proteomes" id="UP001595904"/>
    </source>
</evidence>
<dbReference type="InterPro" id="IPR029058">
    <property type="entry name" value="AB_hydrolase_fold"/>
</dbReference>
<comment type="similarity">
    <text evidence="1">Belongs to the tannase family.</text>
</comment>
<evidence type="ECO:0000256" key="8">
    <source>
        <dbReference type="SAM" id="SignalP"/>
    </source>
</evidence>
<keyword evidence="5 9" id="KW-0378">Hydrolase</keyword>